<proteinExistence type="predicted"/>
<dbReference type="STRING" id="1307761.L21SP2_0717"/>
<evidence type="ECO:0000313" key="2">
    <source>
        <dbReference type="Proteomes" id="UP000018680"/>
    </source>
</evidence>
<dbReference type="InterPro" id="IPR016031">
    <property type="entry name" value="Trp_RNA-bd_attenuator-like_dom"/>
</dbReference>
<sequence>MTHSIEHSPVFSTLKVTLDAGESIIGEQGAMISMSPSIELQAKTSGKGIFGAVKSMVGGESLFSTTYTASENNSELVLAPGSPGDIIHYEMTGRTILAQGGAYLAGTTGLELSTQGSLRAMVMGEGLFLQRISGNGHVWLSCFGAVYEKQLGPGEEYSVDNSNLLAFEEGVTYQIKKATKGLFSTFASGEGFVSRFTGPGKVWIQTRSVRGLAQVLMPFMQKSSGN</sequence>
<dbReference type="Proteomes" id="UP000018680">
    <property type="component" value="Chromosome"/>
</dbReference>
<protein>
    <submittedName>
        <fullName evidence="1">DUF124 domain-containing protein</fullName>
    </submittedName>
</protein>
<dbReference type="NCBIfam" id="TIGR00266">
    <property type="entry name" value="TIGR00266 family protein"/>
    <property type="match status" value="1"/>
</dbReference>
<accession>V5WEB7</accession>
<dbReference type="Pfam" id="PF01987">
    <property type="entry name" value="AIM24"/>
    <property type="match status" value="1"/>
</dbReference>
<dbReference type="KEGG" id="slr:L21SP2_0717"/>
<dbReference type="RefSeq" id="WP_024267073.1">
    <property type="nucleotide sequence ID" value="NC_023035.1"/>
</dbReference>
<dbReference type="AlphaFoldDB" id="V5WEB7"/>
<name>V5WEB7_9SPIO</name>
<dbReference type="PANTHER" id="PTHR43657">
    <property type="entry name" value="TRYPTOPHAN RNA-BINDING ATTENUATOR PROTEIN-LIKE PROTEIN"/>
    <property type="match status" value="1"/>
</dbReference>
<dbReference type="SUPFAM" id="SSF51219">
    <property type="entry name" value="TRAP-like"/>
    <property type="match status" value="1"/>
</dbReference>
<dbReference type="HOGENOM" id="CLU_040551_4_1_12"/>
<gene>
    <name evidence="1" type="ORF">L21SP2_0717</name>
</gene>
<dbReference type="Gene3D" id="3.60.160.10">
    <property type="entry name" value="Mitochondrial biogenesis AIM24"/>
    <property type="match status" value="1"/>
</dbReference>
<keyword evidence="2" id="KW-1185">Reference proteome</keyword>
<dbReference type="EMBL" id="CP006939">
    <property type="protein sequence ID" value="AHC14142.1"/>
    <property type="molecule type" value="Genomic_DNA"/>
</dbReference>
<reference evidence="1 2" key="1">
    <citation type="journal article" date="2015" name="Stand. Genomic Sci.">
        <title>Complete genome sequence and description of Salinispira pacifica gen. nov., sp. nov., a novel spirochaete isolated form a hypersaline microbial mat.</title>
        <authorList>
            <person name="Ben Hania W."/>
            <person name="Joseph M."/>
            <person name="Schumann P."/>
            <person name="Bunk B."/>
            <person name="Fiebig A."/>
            <person name="Sproer C."/>
            <person name="Klenk H.P."/>
            <person name="Fardeau M.L."/>
            <person name="Spring S."/>
        </authorList>
    </citation>
    <scope>NUCLEOTIDE SEQUENCE [LARGE SCALE GENOMIC DNA]</scope>
    <source>
        <strain evidence="1 2">L21-RPul-D2</strain>
    </source>
</reference>
<dbReference type="eggNOG" id="COG2013">
    <property type="taxonomic scope" value="Bacteria"/>
</dbReference>
<dbReference type="InterPro" id="IPR036983">
    <property type="entry name" value="AIM24_sf"/>
</dbReference>
<organism evidence="1 2">
    <name type="scientific">Salinispira pacifica</name>
    <dbReference type="NCBI Taxonomy" id="1307761"/>
    <lineage>
        <taxon>Bacteria</taxon>
        <taxon>Pseudomonadati</taxon>
        <taxon>Spirochaetota</taxon>
        <taxon>Spirochaetia</taxon>
        <taxon>Spirochaetales</taxon>
        <taxon>Spirochaetaceae</taxon>
        <taxon>Salinispira</taxon>
    </lineage>
</organism>
<dbReference type="InterPro" id="IPR002838">
    <property type="entry name" value="AIM24"/>
</dbReference>
<evidence type="ECO:0000313" key="1">
    <source>
        <dbReference type="EMBL" id="AHC14142.1"/>
    </source>
</evidence>
<dbReference type="PANTHER" id="PTHR43657:SF1">
    <property type="entry name" value="ALTERED INHERITANCE OF MITOCHONDRIA PROTEIN 24, MITOCHONDRIAL"/>
    <property type="match status" value="1"/>
</dbReference>